<keyword evidence="1" id="KW-0812">Transmembrane</keyword>
<feature type="transmembrane region" description="Helical" evidence="1">
    <location>
        <begin position="12"/>
        <end position="34"/>
    </location>
</feature>
<reference evidence="2" key="1">
    <citation type="submission" date="2022-11" db="EMBL/GenBank/DDBJ databases">
        <title>Minimal conservation of predation-associated metabolite biosynthetic gene clusters underscores biosynthetic potential of Myxococcota including descriptions for ten novel species: Archangium lansinium sp. nov., Myxococcus landrumus sp. nov., Nannocystis bai.</title>
        <authorList>
            <person name="Ahearne A."/>
            <person name="Stevens C."/>
            <person name="Dowd S."/>
        </authorList>
    </citation>
    <scope>NUCLEOTIDE SEQUENCE</scope>
    <source>
        <strain evidence="2">Fl3</strain>
    </source>
</reference>
<proteinExistence type="predicted"/>
<dbReference type="Proteomes" id="UP001164459">
    <property type="component" value="Chromosome"/>
</dbReference>
<protein>
    <recommendedName>
        <fullName evidence="4">DUF3592 domain-containing protein</fullName>
    </recommendedName>
</protein>
<name>A0ABY7GVL9_9BACT</name>
<keyword evidence="3" id="KW-1185">Reference proteome</keyword>
<gene>
    <name evidence="2" type="ORF">O0S08_32500</name>
</gene>
<evidence type="ECO:0000256" key="1">
    <source>
        <dbReference type="SAM" id="Phobius"/>
    </source>
</evidence>
<keyword evidence="1" id="KW-1133">Transmembrane helix</keyword>
<dbReference type="RefSeq" id="WP_269033262.1">
    <property type="nucleotide sequence ID" value="NZ_CP114040.1"/>
</dbReference>
<sequence>MTDPHAGTRTSLLGVILGLCVGALIGGTITYLGVVDTAAELRLRSGGDIVEADVLDTRVMTSRKIGASYEVQYAFTLPGGAETYTLSDGTGREGLWTALPEDDWNAARAARKVAVRYLPEDPWVSRPVNAGAAPLGDPIAGLVLGLLILVPCLLLLVRVLRRRPPEPHATRE</sequence>
<evidence type="ECO:0000313" key="3">
    <source>
        <dbReference type="Proteomes" id="UP001164459"/>
    </source>
</evidence>
<accession>A0ABY7GVL9</accession>
<evidence type="ECO:0008006" key="4">
    <source>
        <dbReference type="Google" id="ProtNLM"/>
    </source>
</evidence>
<evidence type="ECO:0000313" key="2">
    <source>
        <dbReference type="EMBL" id="WAS90935.1"/>
    </source>
</evidence>
<dbReference type="EMBL" id="CP114040">
    <property type="protein sequence ID" value="WAS90935.1"/>
    <property type="molecule type" value="Genomic_DNA"/>
</dbReference>
<keyword evidence="1" id="KW-0472">Membrane</keyword>
<feature type="transmembrane region" description="Helical" evidence="1">
    <location>
        <begin position="139"/>
        <end position="157"/>
    </location>
</feature>
<organism evidence="2 3">
    <name type="scientific">Nannocystis punicea</name>
    <dbReference type="NCBI Taxonomy" id="2995304"/>
    <lineage>
        <taxon>Bacteria</taxon>
        <taxon>Pseudomonadati</taxon>
        <taxon>Myxococcota</taxon>
        <taxon>Polyangia</taxon>
        <taxon>Nannocystales</taxon>
        <taxon>Nannocystaceae</taxon>
        <taxon>Nannocystis</taxon>
    </lineage>
</organism>